<dbReference type="AlphaFoldDB" id="A0A0R3LC67"/>
<accession>A0A0R3LC67</accession>
<sequence>MSKQAWHAEASKMIRACRLRVSSHASGLSIAPEEEFNGMIEIVSYLREEGGNDLHERTQP</sequence>
<evidence type="ECO:0000313" key="2">
    <source>
        <dbReference type="Proteomes" id="UP000051913"/>
    </source>
</evidence>
<reference evidence="1 2" key="1">
    <citation type="submission" date="2014-03" db="EMBL/GenBank/DDBJ databases">
        <title>Bradyrhizobium valentinum sp. nov., isolated from effective nodules of Lupinus mariae-josephae, a lupine endemic of basic-lime soils in Eastern Spain.</title>
        <authorList>
            <person name="Duran D."/>
            <person name="Rey L."/>
            <person name="Navarro A."/>
            <person name="Busquets A."/>
            <person name="Imperial J."/>
            <person name="Ruiz-Argueso T."/>
        </authorList>
    </citation>
    <scope>NUCLEOTIDE SEQUENCE [LARGE SCALE GENOMIC DNA]</scope>
    <source>
        <strain evidence="1 2">LmjM3</strain>
    </source>
</reference>
<gene>
    <name evidence="1" type="ORF">CP49_10025</name>
</gene>
<protein>
    <submittedName>
        <fullName evidence="1">Uncharacterized protein</fullName>
    </submittedName>
</protein>
<organism evidence="1 2">
    <name type="scientific">Bradyrhizobium valentinum</name>
    <dbReference type="NCBI Taxonomy" id="1518501"/>
    <lineage>
        <taxon>Bacteria</taxon>
        <taxon>Pseudomonadati</taxon>
        <taxon>Pseudomonadota</taxon>
        <taxon>Alphaproteobacteria</taxon>
        <taxon>Hyphomicrobiales</taxon>
        <taxon>Nitrobacteraceae</taxon>
        <taxon>Bradyrhizobium</taxon>
    </lineage>
</organism>
<keyword evidence="2" id="KW-1185">Reference proteome</keyword>
<comment type="caution">
    <text evidence="1">The sequence shown here is derived from an EMBL/GenBank/DDBJ whole genome shotgun (WGS) entry which is preliminary data.</text>
</comment>
<dbReference type="Proteomes" id="UP000051913">
    <property type="component" value="Unassembled WGS sequence"/>
</dbReference>
<evidence type="ECO:0000313" key="1">
    <source>
        <dbReference type="EMBL" id="KRR03359.1"/>
    </source>
</evidence>
<dbReference type="EMBL" id="LLXX01000141">
    <property type="protein sequence ID" value="KRR03359.1"/>
    <property type="molecule type" value="Genomic_DNA"/>
</dbReference>
<name>A0A0R3LC67_9BRAD</name>
<proteinExistence type="predicted"/>